<dbReference type="GO" id="GO:0016652">
    <property type="term" value="F:oxidoreductase activity, acting on NAD(P)H as acceptor"/>
    <property type="evidence" value="ECO:0007669"/>
    <property type="project" value="InterPro"/>
</dbReference>
<evidence type="ECO:0000256" key="3">
    <source>
        <dbReference type="PIRSR" id="PIRSR000097-2"/>
    </source>
</evidence>
<dbReference type="VEuPathDB" id="FungiDB:TAPDE_002118"/>
<dbReference type="eggNOG" id="KOG1577">
    <property type="taxonomic scope" value="Eukaryota"/>
</dbReference>
<evidence type="ECO:0000313" key="6">
    <source>
        <dbReference type="EMBL" id="CCG82172.1"/>
    </source>
</evidence>
<evidence type="ECO:0000259" key="5">
    <source>
        <dbReference type="Pfam" id="PF00248"/>
    </source>
</evidence>
<dbReference type="FunFam" id="3.20.20.100:FF:000002">
    <property type="entry name" value="2,5-diketo-D-gluconic acid reductase A"/>
    <property type="match status" value="1"/>
</dbReference>
<sequence length="279" mass="31239">MKQINRVAYGIGTAWYKAKPGAINRDLVEALKSAVRVGYRHLDNAEVYENEEECGVALDELGDAVGREDLWITTKLKPAAGKDVVGALRTSLGKLRLGYVDAYLIHTPIDDFKGLVRLEDLWAGMEECRRLGLARNIGVSNFRVQELRRILAVAKAPVFCNQVELHPYNAQPDLLAFMAEHKIVGESYSPLVPITKKPDGPLADLLPKLAAKYGKTTGQVLLRWNTQKGNTVITTSSKVDRMKEQLDIFSFDLTDDDIAEIDRLGQQVHHRIYFAEHLD</sequence>
<dbReference type="AlphaFoldDB" id="R4XFP4"/>
<feature type="active site" description="Proton donor" evidence="2">
    <location>
        <position position="48"/>
    </location>
</feature>
<name>R4XFP4_TAPDE</name>
<evidence type="ECO:0000256" key="1">
    <source>
        <dbReference type="ARBA" id="ARBA00023002"/>
    </source>
</evidence>
<dbReference type="InterPro" id="IPR036812">
    <property type="entry name" value="NAD(P)_OxRdtase_dom_sf"/>
</dbReference>
<dbReference type="PRINTS" id="PR00069">
    <property type="entry name" value="ALDKETRDTASE"/>
</dbReference>
<dbReference type="Pfam" id="PF00248">
    <property type="entry name" value="Aldo_ket_red"/>
    <property type="match status" value="1"/>
</dbReference>
<protein>
    <submittedName>
        <fullName evidence="6">Ketoreductase</fullName>
    </submittedName>
</protein>
<comment type="caution">
    <text evidence="6">The sequence shown here is derived from an EMBL/GenBank/DDBJ whole genome shotgun (WGS) entry which is preliminary data.</text>
</comment>
<evidence type="ECO:0000256" key="4">
    <source>
        <dbReference type="PIRSR" id="PIRSR000097-3"/>
    </source>
</evidence>
<dbReference type="GO" id="GO:0016616">
    <property type="term" value="F:oxidoreductase activity, acting on the CH-OH group of donors, NAD or NADP as acceptor"/>
    <property type="evidence" value="ECO:0007669"/>
    <property type="project" value="UniProtKB-ARBA"/>
</dbReference>
<feature type="site" description="Lowers pKa of active site Tyr" evidence="4">
    <location>
        <position position="75"/>
    </location>
</feature>
<dbReference type="PIRSF" id="PIRSF000097">
    <property type="entry name" value="AKR"/>
    <property type="match status" value="1"/>
</dbReference>
<dbReference type="InterPro" id="IPR044494">
    <property type="entry name" value="AKR3C2/3"/>
</dbReference>
<dbReference type="STRING" id="1097556.R4XFP4"/>
<feature type="binding site" evidence="3">
    <location>
        <position position="106"/>
    </location>
    <ligand>
        <name>substrate</name>
    </ligand>
</feature>
<evidence type="ECO:0000313" key="7">
    <source>
        <dbReference type="Proteomes" id="UP000013776"/>
    </source>
</evidence>
<gene>
    <name evidence="6" type="ORF">TAPDE_002118</name>
</gene>
<keyword evidence="7" id="KW-1185">Reference proteome</keyword>
<dbReference type="PROSITE" id="PS00062">
    <property type="entry name" value="ALDOKETO_REDUCTASE_2"/>
    <property type="match status" value="1"/>
</dbReference>
<dbReference type="InterPro" id="IPR023210">
    <property type="entry name" value="NADP_OxRdtase_dom"/>
</dbReference>
<dbReference type="Gene3D" id="3.20.20.100">
    <property type="entry name" value="NADP-dependent oxidoreductase domain"/>
    <property type="match status" value="1"/>
</dbReference>
<reference evidence="6 7" key="1">
    <citation type="journal article" date="2013" name="MBio">
        <title>Genome sequencing of the plant pathogen Taphrina deformans, the causal agent of peach leaf curl.</title>
        <authorList>
            <person name="Cisse O.H."/>
            <person name="Almeida J.M.G.C.F."/>
            <person name="Fonseca A."/>
            <person name="Kumar A.A."/>
            <person name="Salojaervi J."/>
            <person name="Overmyer K."/>
            <person name="Hauser P.M."/>
            <person name="Pagni M."/>
        </authorList>
    </citation>
    <scope>NUCLEOTIDE SEQUENCE [LARGE SCALE GENOMIC DNA]</scope>
    <source>
        <strain evidence="7">PYCC 5710 / ATCC 11124 / CBS 356.35 / IMI 108563 / JCM 9778 / NBRC 8474</strain>
    </source>
</reference>
<organism evidence="6 7">
    <name type="scientific">Taphrina deformans (strain PYCC 5710 / ATCC 11124 / CBS 356.35 / IMI 108563 / JCM 9778 / NBRC 8474)</name>
    <name type="common">Peach leaf curl fungus</name>
    <name type="synonym">Lalaria deformans</name>
    <dbReference type="NCBI Taxonomy" id="1097556"/>
    <lineage>
        <taxon>Eukaryota</taxon>
        <taxon>Fungi</taxon>
        <taxon>Dikarya</taxon>
        <taxon>Ascomycota</taxon>
        <taxon>Taphrinomycotina</taxon>
        <taxon>Taphrinomycetes</taxon>
        <taxon>Taphrinales</taxon>
        <taxon>Taphrinaceae</taxon>
        <taxon>Taphrina</taxon>
    </lineage>
</organism>
<dbReference type="PANTHER" id="PTHR11732">
    <property type="entry name" value="ALDO/KETO REDUCTASE"/>
    <property type="match status" value="1"/>
</dbReference>
<proteinExistence type="predicted"/>
<dbReference type="InterPro" id="IPR018170">
    <property type="entry name" value="Aldo/ket_reductase_CS"/>
</dbReference>
<feature type="domain" description="NADP-dependent oxidoreductase" evidence="5">
    <location>
        <begin position="10"/>
        <end position="264"/>
    </location>
</feature>
<accession>R4XFP4</accession>
<keyword evidence="1" id="KW-0560">Oxidoreductase</keyword>
<dbReference type="CDD" id="cd19120">
    <property type="entry name" value="AKR_AKR3C2-3"/>
    <property type="match status" value="1"/>
</dbReference>
<dbReference type="Proteomes" id="UP000013776">
    <property type="component" value="Unassembled WGS sequence"/>
</dbReference>
<dbReference type="EMBL" id="CAHR02000072">
    <property type="protein sequence ID" value="CCG82172.1"/>
    <property type="molecule type" value="Genomic_DNA"/>
</dbReference>
<dbReference type="SUPFAM" id="SSF51430">
    <property type="entry name" value="NAD(P)-linked oxidoreductase"/>
    <property type="match status" value="1"/>
</dbReference>
<dbReference type="InterPro" id="IPR020471">
    <property type="entry name" value="AKR"/>
</dbReference>
<evidence type="ECO:0000256" key="2">
    <source>
        <dbReference type="PIRSR" id="PIRSR000097-1"/>
    </source>
</evidence>
<dbReference type="OrthoDB" id="416253at2759"/>